<dbReference type="InterPro" id="IPR052715">
    <property type="entry name" value="RAYT_transposase"/>
</dbReference>
<evidence type="ECO:0000259" key="1">
    <source>
        <dbReference type="SMART" id="SM01321"/>
    </source>
</evidence>
<accession>A0ABP9VTW7</accession>
<keyword evidence="3" id="KW-1185">Reference proteome</keyword>
<evidence type="ECO:0000313" key="3">
    <source>
        <dbReference type="Proteomes" id="UP001416858"/>
    </source>
</evidence>
<name>A0ABP9VTW7_9BACT</name>
<dbReference type="Proteomes" id="UP001416858">
    <property type="component" value="Unassembled WGS sequence"/>
</dbReference>
<reference evidence="2 3" key="1">
    <citation type="submission" date="2024-02" db="EMBL/GenBank/DDBJ databases">
        <title>Rhodopirellula caenicola NBRC 110016.</title>
        <authorList>
            <person name="Ichikawa N."/>
            <person name="Katano-Makiyama Y."/>
            <person name="Hidaka K."/>
        </authorList>
    </citation>
    <scope>NUCLEOTIDE SEQUENCE [LARGE SCALE GENOMIC DNA]</scope>
    <source>
        <strain evidence="2 3">NBRC 110016</strain>
    </source>
</reference>
<comment type="caution">
    <text evidence="2">The sequence shown here is derived from an EMBL/GenBank/DDBJ whole genome shotgun (WGS) entry which is preliminary data.</text>
</comment>
<dbReference type="SMART" id="SM01321">
    <property type="entry name" value="Y1_Tnp"/>
    <property type="match status" value="1"/>
</dbReference>
<proteinExistence type="predicted"/>
<gene>
    <name evidence="2" type="ORF">Rcae01_04058</name>
</gene>
<dbReference type="InterPro" id="IPR036515">
    <property type="entry name" value="Transposase_17_sf"/>
</dbReference>
<sequence>MVEQFGELFDPTAEFCQWERQRPHRVQPAAIVFLTMRLKDSIPADVLRRWHRERIEFLTRCGIDCDGDWKLGRSLLSRKQRNAFDKRFQRVREMTLDQCFGHCELRQPEAAKIVSESLQKFHRIRYFLGDLVVMPNHVHCLVAFADETTARRQPGAWMRFTARKINQKFSRSGVLWFPEPFDHLVRNEDQLCYLREYIRDNPTKAKLAENEFLYRKSKGHF</sequence>
<dbReference type="Gene3D" id="3.30.70.1290">
    <property type="entry name" value="Transposase IS200-like"/>
    <property type="match status" value="1"/>
</dbReference>
<dbReference type="EMBL" id="BAABRO010000010">
    <property type="protein sequence ID" value="GAA5508591.1"/>
    <property type="molecule type" value="Genomic_DNA"/>
</dbReference>
<organism evidence="2 3">
    <name type="scientific">Novipirellula caenicola</name>
    <dbReference type="NCBI Taxonomy" id="1536901"/>
    <lineage>
        <taxon>Bacteria</taxon>
        <taxon>Pseudomonadati</taxon>
        <taxon>Planctomycetota</taxon>
        <taxon>Planctomycetia</taxon>
        <taxon>Pirellulales</taxon>
        <taxon>Pirellulaceae</taxon>
        <taxon>Novipirellula</taxon>
    </lineage>
</organism>
<feature type="domain" description="Transposase IS200-like" evidence="1">
    <location>
        <begin position="27"/>
        <end position="201"/>
    </location>
</feature>
<dbReference type="SUPFAM" id="SSF143422">
    <property type="entry name" value="Transposase IS200-like"/>
    <property type="match status" value="1"/>
</dbReference>
<dbReference type="InterPro" id="IPR002686">
    <property type="entry name" value="Transposase_17"/>
</dbReference>
<protein>
    <recommendedName>
        <fullName evidence="1">Transposase IS200-like domain-containing protein</fullName>
    </recommendedName>
</protein>
<dbReference type="PANTHER" id="PTHR36966:SF1">
    <property type="entry name" value="REP-ASSOCIATED TYROSINE TRANSPOSASE"/>
    <property type="match status" value="1"/>
</dbReference>
<dbReference type="PANTHER" id="PTHR36966">
    <property type="entry name" value="REP-ASSOCIATED TYROSINE TRANSPOSASE"/>
    <property type="match status" value="1"/>
</dbReference>
<evidence type="ECO:0000313" key="2">
    <source>
        <dbReference type="EMBL" id="GAA5508591.1"/>
    </source>
</evidence>